<dbReference type="AlphaFoldDB" id="A0A150XTF0"/>
<dbReference type="PROSITE" id="PS50005">
    <property type="entry name" value="TPR"/>
    <property type="match status" value="1"/>
</dbReference>
<dbReference type="InterPro" id="IPR011990">
    <property type="entry name" value="TPR-like_helical_dom_sf"/>
</dbReference>
<dbReference type="InterPro" id="IPR019734">
    <property type="entry name" value="TPR_rpt"/>
</dbReference>
<keyword evidence="2" id="KW-0812">Transmembrane</keyword>
<keyword evidence="4" id="KW-1185">Reference proteome</keyword>
<dbReference type="Gene3D" id="1.25.40.10">
    <property type="entry name" value="Tetratricopeptide repeat domain"/>
    <property type="match status" value="2"/>
</dbReference>
<keyword evidence="2" id="KW-1133">Transmembrane helix</keyword>
<dbReference type="STRING" id="279360.MB14_01190"/>
<dbReference type="PROSITE" id="PS50293">
    <property type="entry name" value="TPR_REGION"/>
    <property type="match status" value="1"/>
</dbReference>
<evidence type="ECO:0000313" key="4">
    <source>
        <dbReference type="Proteomes" id="UP000075583"/>
    </source>
</evidence>
<organism evidence="3 4">
    <name type="scientific">Roseivirga ehrenbergii (strain DSM 102268 / JCM 13514 / KCTC 12282 / NCIMB 14502 / KMM 6017)</name>
    <dbReference type="NCBI Taxonomy" id="279360"/>
    <lineage>
        <taxon>Bacteria</taxon>
        <taxon>Pseudomonadati</taxon>
        <taxon>Bacteroidota</taxon>
        <taxon>Cytophagia</taxon>
        <taxon>Cytophagales</taxon>
        <taxon>Roseivirgaceae</taxon>
        <taxon>Roseivirga</taxon>
    </lineage>
</organism>
<gene>
    <name evidence="3" type="ORF">MB14_01190</name>
</gene>
<keyword evidence="2" id="KW-0472">Membrane</keyword>
<evidence type="ECO:0008006" key="5">
    <source>
        <dbReference type="Google" id="ProtNLM"/>
    </source>
</evidence>
<keyword evidence="1" id="KW-0802">TPR repeat</keyword>
<name>A0A150XTF0_ROSEK</name>
<dbReference type="SUPFAM" id="SSF48452">
    <property type="entry name" value="TPR-like"/>
    <property type="match status" value="2"/>
</dbReference>
<feature type="transmembrane region" description="Helical" evidence="2">
    <location>
        <begin position="377"/>
        <end position="399"/>
    </location>
</feature>
<comment type="caution">
    <text evidence="3">The sequence shown here is derived from an EMBL/GenBank/DDBJ whole genome shotgun (WGS) entry which is preliminary data.</text>
</comment>
<proteinExistence type="predicted"/>
<feature type="repeat" description="TPR" evidence="1">
    <location>
        <begin position="225"/>
        <end position="258"/>
    </location>
</feature>
<accession>A0A150XTF0</accession>
<dbReference type="Proteomes" id="UP000075583">
    <property type="component" value="Unassembled WGS sequence"/>
</dbReference>
<dbReference type="EMBL" id="LQZQ01000001">
    <property type="protein sequence ID" value="KYG82038.1"/>
    <property type="molecule type" value="Genomic_DNA"/>
</dbReference>
<reference evidence="3" key="1">
    <citation type="submission" date="2016-01" db="EMBL/GenBank/DDBJ databases">
        <title>Genome sequencing of Roseivirga ehrenbergii KMM 6017.</title>
        <authorList>
            <person name="Selvaratnam C."/>
            <person name="Thevarajoo S."/>
            <person name="Goh K.M."/>
            <person name="Ee R."/>
            <person name="Chan K.-G."/>
            <person name="Chong C.S."/>
        </authorList>
    </citation>
    <scope>NUCLEOTIDE SEQUENCE [LARGE SCALE GENOMIC DNA]</scope>
    <source>
        <strain evidence="3">KMM 6017</strain>
    </source>
</reference>
<sequence length="430" mass="49894">MLFPLTLTGQVKEYNDLVGKAFDALNNENTPEAIDFTQKAFTWASKRGDTYRMVIAKSTMGYIGMQTRDYEASYLNYSDALTYLQKSDTVDLYNKIDILQNLAIIKSRYSDYRMAAAFYKEAYETARTYVRRYPELAKENGDLSFLIDLPYFMAMQMKNSGDYQGAGDILLDLWEESEYKGDTVSLARALNQLGIIKLTNKDYLEAQNFFSYVAFNEAIEPDTRAMALQNLGVAYMELGNFEKAEKWYSEALALKLEHSSARSQFITLLDYGELEFKKGNNTAAIEKWELALNTFDKLDAEPDFFVIYDWLQKAYLQIDITKAARYGDLYTSNIRNWMDIQRNQKDNPSLQAFNTKIDQVLSSRREKAEQLALIKEYWPLGLGVVLLLTFILYHLQLFLTKQRRVLIEKRVREVRAAKAQEILDKIRRDL</sequence>
<dbReference type="Pfam" id="PF00515">
    <property type="entry name" value="TPR_1"/>
    <property type="match status" value="1"/>
</dbReference>
<evidence type="ECO:0000313" key="3">
    <source>
        <dbReference type="EMBL" id="KYG82038.1"/>
    </source>
</evidence>
<dbReference type="SMART" id="SM00028">
    <property type="entry name" value="TPR"/>
    <property type="match status" value="3"/>
</dbReference>
<evidence type="ECO:0000256" key="1">
    <source>
        <dbReference type="PROSITE-ProRule" id="PRU00339"/>
    </source>
</evidence>
<evidence type="ECO:0000256" key="2">
    <source>
        <dbReference type="SAM" id="Phobius"/>
    </source>
</evidence>
<protein>
    <recommendedName>
        <fullName evidence="5">MalT-like TPR region domain-containing protein</fullName>
    </recommendedName>
</protein>